<dbReference type="AlphaFoldDB" id="A0A0G0HB14"/>
<gene>
    <name evidence="2" type="ORF">US52_C0017G0002</name>
</gene>
<feature type="transmembrane region" description="Helical" evidence="1">
    <location>
        <begin position="347"/>
        <end position="370"/>
    </location>
</feature>
<feature type="transmembrane region" description="Helical" evidence="1">
    <location>
        <begin position="456"/>
        <end position="479"/>
    </location>
</feature>
<protein>
    <submittedName>
        <fullName evidence="2">Multidrug resistance protein B</fullName>
    </submittedName>
</protein>
<feature type="transmembrane region" description="Helical" evidence="1">
    <location>
        <begin position="415"/>
        <end position="436"/>
    </location>
</feature>
<organism evidence="2 3">
    <name type="scientific">candidate division WS6 bacterium GW2011_GWA2_37_6</name>
    <dbReference type="NCBI Taxonomy" id="1619087"/>
    <lineage>
        <taxon>Bacteria</taxon>
        <taxon>Candidatus Dojkabacteria</taxon>
    </lineage>
</organism>
<feature type="transmembrane region" description="Helical" evidence="1">
    <location>
        <begin position="20"/>
        <end position="44"/>
    </location>
</feature>
<dbReference type="EMBL" id="LBTH01000017">
    <property type="protein sequence ID" value="KKQ35705.1"/>
    <property type="molecule type" value="Genomic_DNA"/>
</dbReference>
<feature type="transmembrane region" description="Helical" evidence="1">
    <location>
        <begin position="977"/>
        <end position="999"/>
    </location>
</feature>
<dbReference type="Proteomes" id="UP000034852">
    <property type="component" value="Unassembled WGS sequence"/>
</dbReference>
<feature type="transmembrane region" description="Helical" evidence="1">
    <location>
        <begin position="250"/>
        <end position="270"/>
    </location>
</feature>
<feature type="transmembrane region" description="Helical" evidence="1">
    <location>
        <begin position="528"/>
        <end position="548"/>
    </location>
</feature>
<dbReference type="PANTHER" id="PTHR38454">
    <property type="entry name" value="INTEGRAL MEMBRANE PROTEIN-RELATED"/>
    <property type="match status" value="1"/>
</dbReference>
<feature type="transmembrane region" description="Helical" evidence="1">
    <location>
        <begin position="220"/>
        <end position="238"/>
    </location>
</feature>
<evidence type="ECO:0000313" key="2">
    <source>
        <dbReference type="EMBL" id="KKQ35705.1"/>
    </source>
</evidence>
<feature type="transmembrane region" description="Helical" evidence="1">
    <location>
        <begin position="320"/>
        <end position="340"/>
    </location>
</feature>
<comment type="caution">
    <text evidence="2">The sequence shown here is derived from an EMBL/GenBank/DDBJ whole genome shotgun (WGS) entry which is preliminary data.</text>
</comment>
<dbReference type="Pfam" id="PF09586">
    <property type="entry name" value="YfhO"/>
    <property type="match status" value="1"/>
</dbReference>
<reference evidence="2 3" key="1">
    <citation type="journal article" date="2015" name="Nature">
        <title>rRNA introns, odd ribosomes, and small enigmatic genomes across a large radiation of phyla.</title>
        <authorList>
            <person name="Brown C.T."/>
            <person name="Hug L.A."/>
            <person name="Thomas B.C."/>
            <person name="Sharon I."/>
            <person name="Castelle C.J."/>
            <person name="Singh A."/>
            <person name="Wilkins M.J."/>
            <person name="Williams K.H."/>
            <person name="Banfield J.F."/>
        </authorList>
    </citation>
    <scope>NUCLEOTIDE SEQUENCE [LARGE SCALE GENOMIC DNA]</scope>
</reference>
<feature type="transmembrane region" description="Helical" evidence="1">
    <location>
        <begin position="127"/>
        <end position="145"/>
    </location>
</feature>
<keyword evidence="1" id="KW-0812">Transmembrane</keyword>
<feature type="transmembrane region" description="Helical" evidence="1">
    <location>
        <begin position="491"/>
        <end position="508"/>
    </location>
</feature>
<sequence length="1022" mass="118593">MRIFNILNRLITRFLELPNWLKAFIFFSMFSLIFFSGIFFGYYYDQTSFYSIWQPWAGVIENKYTINPVLSDQVDYIIPGIVRFYSDTAFWNKDLAFGVPYGLMLFNGTLYPVNFLLLFLNDQLAISLGYIIRTTLSGTFMYLFLKNLKTGNKASFLIALTYMFTAPAIGFIGVTVGYIVPFIPLYFLSLNKLFDKKFRFKIALLALSTALLITSGFPSVVAFLFIFAGFNFLFQLFLNRKDSPKEPLFYYIFGSVLGFGLCAFFLLPSYEFFQNIDLSYRENYGLKQFPSSNLLLFFNPHFYGNPSFGTWSTRSNILEYALYSGYLSFLLFPLSIILVIKKRITNRYYYIFISSLIVFISFNFLNILSITKELPIFSFNPSTRLCVVLPFFSLTGISYALDYIIKNKNWFKEKLLVSAILIPFLVYLAITAVLPFTRQNEVVTKTVDVRYVLDFFTGQQLFFIPAVVIISCISLLVYLQVFKIIPSRLKKTSFSLGAVFLILFILLLDKYHGSILGLQARLWSINYIIFSLINTLIIVMTIAIFIWIRKLDRKFIFPALALMIFLDLFLYTGFINPPTRAETFFPTTSETEFLKTNLHNNERIMSIDRAFLPNTNEVYNIPSIQAHHITDSNYKLLMQQIDPDYLAVHSTVSYFSENSDLSSDFIDLFNVKYLVTGQNFSPDKQTIAYQNQFNAELQITNEVSQEFKLKRDAQVDQISIRMGQIQINKEINLIITVTDKDGTLFRNSYLINPEKTSSISWIDMMPSDTLSLEKDVKYKLNIKLERALDEQESIVILACQNIDCYRPGKITNNTEYTDITFKLIDNKPELNDKYKLVFAKNENIYENVSSERKDIYQISRIQIIDGQEDFLKKSKDSDLYKTAFLGKEYADDFETLEYKISQSDTIIFTKHKDDFVQLESSFKLDGFILIPDSYYPGWEAYIDGKETKIYRTDLSFRGISIPAGEHTIEMKYQPDHFSLGLAISTLGFITIVSLQLFAFRHVVKTEFGSIKKYFKKVYRKHD</sequence>
<keyword evidence="1" id="KW-0472">Membrane</keyword>
<feature type="transmembrane region" description="Helical" evidence="1">
    <location>
        <begin position="101"/>
        <end position="120"/>
    </location>
</feature>
<accession>A0A0G0HB14</accession>
<dbReference type="PANTHER" id="PTHR38454:SF1">
    <property type="entry name" value="INTEGRAL MEMBRANE PROTEIN"/>
    <property type="match status" value="1"/>
</dbReference>
<evidence type="ECO:0000256" key="1">
    <source>
        <dbReference type="SAM" id="Phobius"/>
    </source>
</evidence>
<proteinExistence type="predicted"/>
<feature type="transmembrane region" description="Helical" evidence="1">
    <location>
        <begin position="157"/>
        <end position="186"/>
    </location>
</feature>
<evidence type="ECO:0000313" key="3">
    <source>
        <dbReference type="Proteomes" id="UP000034852"/>
    </source>
</evidence>
<name>A0A0G0HB14_9BACT</name>
<dbReference type="InterPro" id="IPR018580">
    <property type="entry name" value="Uncharacterised_YfhO"/>
</dbReference>
<feature type="transmembrane region" description="Helical" evidence="1">
    <location>
        <begin position="382"/>
        <end position="403"/>
    </location>
</feature>
<keyword evidence="1" id="KW-1133">Transmembrane helix</keyword>
<feature type="transmembrane region" description="Helical" evidence="1">
    <location>
        <begin position="555"/>
        <end position="574"/>
    </location>
</feature>